<dbReference type="GO" id="GO:0005509">
    <property type="term" value="F:calcium ion binding"/>
    <property type="evidence" value="ECO:0007669"/>
    <property type="project" value="InterPro"/>
</dbReference>
<keyword evidence="1" id="KW-1015">Disulfide bond</keyword>
<sequence>ECPPFTYGIDYCLKNCSCLEENTLYCNTTSGQCVCKRGWKSTRCDGDVNECDDPNICPDLYAHCNNKPGHFSCDC</sequence>
<reference evidence="2 3" key="1">
    <citation type="submission" date="2024-04" db="EMBL/GenBank/DDBJ databases">
        <authorList>
            <consortium name="Genoscope - CEA"/>
            <person name="William W."/>
        </authorList>
    </citation>
    <scope>NUCLEOTIDE SEQUENCE [LARGE SCALE GENOMIC DNA]</scope>
</reference>
<organism evidence="2 3">
    <name type="scientific">Lymnaea stagnalis</name>
    <name type="common">Great pond snail</name>
    <name type="synonym">Helix stagnalis</name>
    <dbReference type="NCBI Taxonomy" id="6523"/>
    <lineage>
        <taxon>Eukaryota</taxon>
        <taxon>Metazoa</taxon>
        <taxon>Spiralia</taxon>
        <taxon>Lophotrochozoa</taxon>
        <taxon>Mollusca</taxon>
        <taxon>Gastropoda</taxon>
        <taxon>Heterobranchia</taxon>
        <taxon>Euthyneura</taxon>
        <taxon>Panpulmonata</taxon>
        <taxon>Hygrophila</taxon>
        <taxon>Lymnaeoidea</taxon>
        <taxon>Lymnaeidae</taxon>
        <taxon>Lymnaea</taxon>
    </lineage>
</organism>
<dbReference type="PROSITE" id="PS01187">
    <property type="entry name" value="EGF_CA"/>
    <property type="match status" value="1"/>
</dbReference>
<evidence type="ECO:0008006" key="4">
    <source>
        <dbReference type="Google" id="ProtNLM"/>
    </source>
</evidence>
<dbReference type="Gene3D" id="2.170.300.10">
    <property type="entry name" value="Tie2 ligand-binding domain superfamily"/>
    <property type="match status" value="1"/>
</dbReference>
<dbReference type="EMBL" id="CAXITT010000468">
    <property type="protein sequence ID" value="CAL1542079.1"/>
    <property type="molecule type" value="Genomic_DNA"/>
</dbReference>
<evidence type="ECO:0000313" key="3">
    <source>
        <dbReference type="Proteomes" id="UP001497497"/>
    </source>
</evidence>
<gene>
    <name evidence="2" type="ORF">GSLYS_00015685001</name>
</gene>
<accession>A0AAV2I5U9</accession>
<feature type="non-terminal residue" evidence="2">
    <location>
        <position position="75"/>
    </location>
</feature>
<proteinExistence type="predicted"/>
<dbReference type="Gene3D" id="2.10.25.10">
    <property type="entry name" value="Laminin"/>
    <property type="match status" value="1"/>
</dbReference>
<dbReference type="InterPro" id="IPR018097">
    <property type="entry name" value="EGF_Ca-bd_CS"/>
</dbReference>
<feature type="non-terminal residue" evidence="2">
    <location>
        <position position="1"/>
    </location>
</feature>
<evidence type="ECO:0000313" key="2">
    <source>
        <dbReference type="EMBL" id="CAL1542079.1"/>
    </source>
</evidence>
<comment type="caution">
    <text evidence="2">The sequence shown here is derived from an EMBL/GenBank/DDBJ whole genome shotgun (WGS) entry which is preliminary data.</text>
</comment>
<dbReference type="Proteomes" id="UP001497497">
    <property type="component" value="Unassembled WGS sequence"/>
</dbReference>
<protein>
    <recommendedName>
        <fullName evidence="4">EGF-like domain-containing protein</fullName>
    </recommendedName>
</protein>
<name>A0AAV2I5U9_LYMST</name>
<evidence type="ECO:0000256" key="1">
    <source>
        <dbReference type="ARBA" id="ARBA00023157"/>
    </source>
</evidence>
<keyword evidence="3" id="KW-1185">Reference proteome</keyword>
<dbReference type="AlphaFoldDB" id="A0AAV2I5U9"/>